<dbReference type="Proteomes" id="UP000601435">
    <property type="component" value="Unassembled WGS sequence"/>
</dbReference>
<feature type="compositionally biased region" description="Basic and acidic residues" evidence="1">
    <location>
        <begin position="1991"/>
        <end position="2009"/>
    </location>
</feature>
<dbReference type="CDD" id="cd02257">
    <property type="entry name" value="Peptidase_C19"/>
    <property type="match status" value="1"/>
</dbReference>
<feature type="region of interest" description="Disordered" evidence="1">
    <location>
        <begin position="1967"/>
        <end position="2046"/>
    </location>
</feature>
<dbReference type="PROSITE" id="PS50878">
    <property type="entry name" value="RT_POL"/>
    <property type="match status" value="1"/>
</dbReference>
<dbReference type="Gene3D" id="3.60.10.10">
    <property type="entry name" value="Endonuclease/exonuclease/phosphatase"/>
    <property type="match status" value="1"/>
</dbReference>
<dbReference type="SUPFAM" id="SSF56672">
    <property type="entry name" value="DNA/RNA polymerases"/>
    <property type="match status" value="1"/>
</dbReference>
<dbReference type="InterPro" id="IPR013087">
    <property type="entry name" value="Znf_C2H2_type"/>
</dbReference>
<dbReference type="OrthoDB" id="449152at2759"/>
<feature type="region of interest" description="Disordered" evidence="1">
    <location>
        <begin position="1781"/>
        <end position="1898"/>
    </location>
</feature>
<evidence type="ECO:0000313" key="3">
    <source>
        <dbReference type="EMBL" id="CAE7391999.1"/>
    </source>
</evidence>
<name>A0A812QKN7_9DINO</name>
<proteinExistence type="predicted"/>
<dbReference type="InterPro" id="IPR038765">
    <property type="entry name" value="Papain-like_cys_pep_sf"/>
</dbReference>
<feature type="compositionally biased region" description="Low complexity" evidence="1">
    <location>
        <begin position="1967"/>
        <end position="1987"/>
    </location>
</feature>
<feature type="compositionally biased region" description="Basic and acidic residues" evidence="1">
    <location>
        <begin position="1851"/>
        <end position="1861"/>
    </location>
</feature>
<comment type="caution">
    <text evidence="3">The sequence shown here is derived from an EMBL/GenBank/DDBJ whole genome shotgun (WGS) entry which is preliminary data.</text>
</comment>
<dbReference type="SUPFAM" id="SSF54001">
    <property type="entry name" value="Cysteine proteinases"/>
    <property type="match status" value="1"/>
</dbReference>
<feature type="domain" description="Reverse transcriptase" evidence="2">
    <location>
        <begin position="1098"/>
        <end position="1402"/>
    </location>
</feature>
<feature type="compositionally biased region" description="Basic and acidic residues" evidence="1">
    <location>
        <begin position="370"/>
        <end position="390"/>
    </location>
</feature>
<dbReference type="SUPFAM" id="SSF56219">
    <property type="entry name" value="DNase I-like"/>
    <property type="match status" value="1"/>
</dbReference>
<dbReference type="EMBL" id="CAJNJA010016987">
    <property type="protein sequence ID" value="CAE7391999.1"/>
    <property type="molecule type" value="Genomic_DNA"/>
</dbReference>
<dbReference type="SMART" id="SM00355">
    <property type="entry name" value="ZnF_C2H2"/>
    <property type="match status" value="4"/>
</dbReference>
<feature type="compositionally biased region" description="Gly residues" evidence="1">
    <location>
        <begin position="2029"/>
        <end position="2042"/>
    </location>
</feature>
<feature type="compositionally biased region" description="Gly residues" evidence="1">
    <location>
        <begin position="247"/>
        <end position="257"/>
    </location>
</feature>
<sequence>MVGVRESFLPAWTACLLYFIVATWPVTTIPAKGDDSFATADFPNAGTSTLLQHDGWHTSTPLLQGIHLEGLQRPLPLSHELVYSLKMRDQRHSVSCTVEGVAMQPDSQLQTTYLQLPDVGPQKQVFPVSPQVFLGSQLPACREELNTRSLAHHIEPATSACKTHRALSAAVCNEMNALGDGAQGQVGTAPGLMDMSGCRSAQTRQPNQGVLFMDLSWTESLNRSNRMWQSSHSLKTRRRGGINSGEANGGETNGGKTKGGRRRVQGSQWLPPAARRRPCHLRPYSLWWRSLPLLTGVLVKRGWLKMVLQSKPRSGNMKTTQSLTLRLELTEMTFLSPAAELGLAIAVDVDVPASSSTVVSSPEMLPVGGRYEDLENYNRREDESTLDYHRRQSMKKYYSKPRAPPGPSQKEGQQVTRRPGSVLPTDVCYHTIHHVRASWGPKSPGRPYIALLLILLCILPSYGEGMYVATEPRVATEAAAVAGAQNQVLQRASHINAKLSGAYDTNQLPNFSRARKRAFRRAIGRAEQHGSTQYRGRILTLQQLNLQRRGTEPGARNPRPTAVRQTASASGPQLLSWNVGGLTTAILDELMLWLDQPANSGIAFVLLQETRWTYTAEWCTGKWSIVHSGCKSHKGGGVMILVAREVCGPSEIRFHEVLKGRVLHARLPFGTQGRHLDLINVYQHPWDFCAPQEALVERRRRVLDAVTATLHGIPRRNLCVCGGDWNTQLLPHPGLVGDCTTLPKGGTQVAADAAALNDFMRLNQLVALNTWTGRRREAYTYEHNGRRTQIDYVIARRQDASPHHRRFQPVKDFPITAWRLSGLHRPVLGALTVPTGPTQHKKCGAAPATCDVNRLRQEAACNSETYRVFQQVLNVRMALLPRLDMDAINQTLQHVSLSFFPPKSKQVAIPARETAEVREVVQTRWQHYHAAKAAKIATARNVLRGWFHVSRFRTLRKAANRASRDARRQQYEVLLQQAEACAASHDQHGLYQVVRALAPKQSYKKVQIYGPNGQMLNMEEEARALHDHFRMVFQGGGGVDRVVGEKGVTSFSREELCAAFARIPSWKATPKHMAPGMVWKAACEGLADVVGRELPNMWQGTHPWVPQSWRDGWLKLLGKPAKPGRRPEDFRPICLQDPVGKEVLRLLAARVKPAIVAYAEACPQHAYLPGRSTQGALLWIFGRCRQIRDKAQAARYDIYSKRAGCSVKAYSGGFVLSLDLTSAFDLVPRDAIQASLREAGLQPEDVALIMHWLCESTYHLEHGHIRFSLATDRGVRQGCVLSPLLWTCFSCYVLRRMPAEVPVQDQQVYADDFVMSKTFDTRADFLAALQSISVYFRTLRSFGLRINLGKTALLIRMAHQTGQALLKKHITSNHKGDFLVLPGPTPEYVPVKQEHSYLGCVISLYDFEGLTAKRRLDVAKSNFSRLRRVLTSTRCLKLARRVRVWSTCVWTSLTYGINCCGLTERWLIKFARLATQQLRTISRMPRHITHVSNRDLYASLKVGDPYEVLTKQHHTFLASLANRQAALSSEDIMQSSLITEQLFFVAKLFASVTQRSSIRRLEDTPGVACPVCGVYFADTASMRVHWASAHQDVQRAEPLDVSAIRREDISVNGMPVCRGCGRKFAKWQNLLQHVQNRRCEGFSGLVKQADAKPEVVPAIKNKEIIGALLRGGARQFERDLKAQDAARKQWLEHCCICRQWVANPKHIKQHIRKSHNALLTKWEAQLSEDCLQLVSTLAGQQTCPYCAAAFSKATYLKRHVVNCPVLFQAALVCRAHGDGDGDGDRLSLRGSTASSQKAGGGEATAGSQRRDQGGACAAPEVAKVQRQRKQREGQRQGAERREQSPGIQSGRDAHTGADHGGHQASHTVGLTPRRQHQHLTPGSSFPAADEDLRPGEHGECTVWNLPAVEAASRGGEDGGAAPHCSAKVSHLGIEDESSADHRVQGESSDSGQNGMAAVVQGSRALLAPPGLGLGQSSGQAGSGPRPATALRCDESPGHRHERSGWHDHPTISFDATAGSGPAGSNDGVPHGGFQQGRRGAGGVQRDQHPVPLRTLLCHRGENPRGHGEAHTLGQSCARDLEHVLALRLYNTNNVCYQNSLILALLWSLLSCDVSQAAGGLCFGVEGSHADLICSLLALTNGHLQDLPSWRRLLQGWRQPFRQHDVCEFAGHILRQLKLHHMEGFWLARRADPDVRMVDFGELWQPIPLHIPPEAQNLQDCLQHWHSQSTIQALDRGVSLALFQLVRFRRDTEGVIRKNCQALDMLPHALLPVQGEGLDITWHAYHLSACIFHVGLTPDSGHYRAFLMGHAASGVRGSTEDLGTCEVDGDDGVTTHQYVTDDNQQAIRATPALHRDLEQNSYLLFYTRSAA</sequence>
<dbReference type="Pfam" id="PF03372">
    <property type="entry name" value="Exo_endo_phos"/>
    <property type="match status" value="1"/>
</dbReference>
<dbReference type="InterPro" id="IPR000477">
    <property type="entry name" value="RT_dom"/>
</dbReference>
<dbReference type="Gene3D" id="3.90.70.10">
    <property type="entry name" value="Cysteine proteinases"/>
    <property type="match status" value="1"/>
</dbReference>
<feature type="region of interest" description="Disordered" evidence="1">
    <location>
        <begin position="227"/>
        <end position="267"/>
    </location>
</feature>
<dbReference type="Pfam" id="PF00078">
    <property type="entry name" value="RVT_1"/>
    <property type="match status" value="1"/>
</dbReference>
<dbReference type="InterPro" id="IPR036691">
    <property type="entry name" value="Endo/exonu/phosph_ase_sf"/>
</dbReference>
<organism evidence="3 4">
    <name type="scientific">Symbiodinium necroappetens</name>
    <dbReference type="NCBI Taxonomy" id="1628268"/>
    <lineage>
        <taxon>Eukaryota</taxon>
        <taxon>Sar</taxon>
        <taxon>Alveolata</taxon>
        <taxon>Dinophyceae</taxon>
        <taxon>Suessiales</taxon>
        <taxon>Symbiodiniaceae</taxon>
        <taxon>Symbiodinium</taxon>
    </lineage>
</organism>
<protein>
    <submittedName>
        <fullName evidence="3">Slc47a1 protein</fullName>
    </submittedName>
</protein>
<gene>
    <name evidence="3" type="primary">slc47a1</name>
    <name evidence="3" type="ORF">SNEC2469_LOCUS10660</name>
</gene>
<evidence type="ECO:0000259" key="2">
    <source>
        <dbReference type="PROSITE" id="PS50878"/>
    </source>
</evidence>
<dbReference type="InterPro" id="IPR043502">
    <property type="entry name" value="DNA/RNA_pol_sf"/>
</dbReference>
<feature type="region of interest" description="Disordered" evidence="1">
    <location>
        <begin position="549"/>
        <end position="569"/>
    </location>
</feature>
<evidence type="ECO:0000313" key="4">
    <source>
        <dbReference type="Proteomes" id="UP000601435"/>
    </source>
</evidence>
<feature type="region of interest" description="Disordered" evidence="1">
    <location>
        <begin position="370"/>
        <end position="420"/>
    </location>
</feature>
<accession>A0A812QKN7</accession>
<dbReference type="PANTHER" id="PTHR19446">
    <property type="entry name" value="REVERSE TRANSCRIPTASES"/>
    <property type="match status" value="1"/>
</dbReference>
<dbReference type="PROSITE" id="PS00028">
    <property type="entry name" value="ZINC_FINGER_C2H2_1"/>
    <property type="match status" value="1"/>
</dbReference>
<dbReference type="GO" id="GO:0003824">
    <property type="term" value="F:catalytic activity"/>
    <property type="evidence" value="ECO:0007669"/>
    <property type="project" value="InterPro"/>
</dbReference>
<evidence type="ECO:0000256" key="1">
    <source>
        <dbReference type="SAM" id="MobiDB-lite"/>
    </source>
</evidence>
<keyword evidence="4" id="KW-1185">Reference proteome</keyword>
<feature type="compositionally biased region" description="Basic and acidic residues" evidence="1">
    <location>
        <begin position="1830"/>
        <end position="1843"/>
    </location>
</feature>
<reference evidence="3" key="1">
    <citation type="submission" date="2021-02" db="EMBL/GenBank/DDBJ databases">
        <authorList>
            <person name="Dougan E. K."/>
            <person name="Rhodes N."/>
            <person name="Thang M."/>
            <person name="Chan C."/>
        </authorList>
    </citation>
    <scope>NUCLEOTIDE SEQUENCE</scope>
</reference>
<dbReference type="InterPro" id="IPR005135">
    <property type="entry name" value="Endo/exonuclease/phosphatase"/>
</dbReference>